<comment type="caution">
    <text evidence="1">The sequence shown here is derived from an EMBL/GenBank/DDBJ whole genome shotgun (WGS) entry which is preliminary data.</text>
</comment>
<evidence type="ECO:0000313" key="2">
    <source>
        <dbReference type="Proteomes" id="UP000316727"/>
    </source>
</evidence>
<keyword evidence="2" id="KW-1185">Reference proteome</keyword>
<name>A0A501W610_9BACT</name>
<reference evidence="1 2" key="1">
    <citation type="submission" date="2019-06" db="EMBL/GenBank/DDBJ databases">
        <title>A novel bacterium of genus Pontibacter, isolated from marine sediment.</title>
        <authorList>
            <person name="Huang H."/>
            <person name="Mo K."/>
            <person name="Hu Y."/>
        </authorList>
    </citation>
    <scope>NUCLEOTIDE SEQUENCE [LARGE SCALE GENOMIC DNA]</scope>
    <source>
        <strain evidence="1 2">HB172049</strain>
    </source>
</reference>
<organism evidence="1 2">
    <name type="scientific">Pontibacter mangrovi</name>
    <dbReference type="NCBI Taxonomy" id="2589816"/>
    <lineage>
        <taxon>Bacteria</taxon>
        <taxon>Pseudomonadati</taxon>
        <taxon>Bacteroidota</taxon>
        <taxon>Cytophagia</taxon>
        <taxon>Cytophagales</taxon>
        <taxon>Hymenobacteraceae</taxon>
        <taxon>Pontibacter</taxon>
    </lineage>
</organism>
<dbReference type="Proteomes" id="UP000316727">
    <property type="component" value="Unassembled WGS sequence"/>
</dbReference>
<dbReference type="OrthoDB" id="8418771at2"/>
<evidence type="ECO:0000313" key="1">
    <source>
        <dbReference type="EMBL" id="TPE44065.1"/>
    </source>
</evidence>
<dbReference type="AlphaFoldDB" id="A0A501W610"/>
<dbReference type="RefSeq" id="WP_140621688.1">
    <property type="nucleotide sequence ID" value="NZ_VFRQ01000005.1"/>
</dbReference>
<dbReference type="EMBL" id="VFRQ01000005">
    <property type="protein sequence ID" value="TPE44065.1"/>
    <property type="molecule type" value="Genomic_DNA"/>
</dbReference>
<gene>
    <name evidence="1" type="ORF">FJM65_11650</name>
</gene>
<proteinExistence type="predicted"/>
<sequence>MKNEKKNTDHTYDTVSEAVQGLKKRGYSIDFALFAEEDCLVCQKTSVSLSPDEFRIDEVYRFEGDSDPGDEMIVFGISSDKHQAKGIVVNGFGMYADGSNSSLVKYLQSHL</sequence>
<accession>A0A501W610</accession>
<protein>
    <submittedName>
        <fullName evidence="1">Phosphoribosylpyrophosphate synthetase</fullName>
    </submittedName>
</protein>